<keyword evidence="2" id="KW-1185">Reference proteome</keyword>
<dbReference type="EMBL" id="JAQQWP010000004">
    <property type="protein sequence ID" value="KAK8120253.1"/>
    <property type="molecule type" value="Genomic_DNA"/>
</dbReference>
<dbReference type="Gene3D" id="3.40.50.1240">
    <property type="entry name" value="Phosphoglycerate mutase-like"/>
    <property type="match status" value="1"/>
</dbReference>
<dbReference type="InterPro" id="IPR050275">
    <property type="entry name" value="PGM_Phosphatase"/>
</dbReference>
<dbReference type="PANTHER" id="PTHR48100:SF1">
    <property type="entry name" value="HISTIDINE PHOSPHATASE FAMILY PROTEIN-RELATED"/>
    <property type="match status" value="1"/>
</dbReference>
<accession>A0AAW0QZ66</accession>
<evidence type="ECO:0000313" key="2">
    <source>
        <dbReference type="Proteomes" id="UP001392437"/>
    </source>
</evidence>
<dbReference type="SUPFAM" id="SSF53254">
    <property type="entry name" value="Phosphoglycerate mutase-like"/>
    <property type="match status" value="1"/>
</dbReference>
<dbReference type="Proteomes" id="UP001392437">
    <property type="component" value="Unassembled WGS sequence"/>
</dbReference>
<evidence type="ECO:0000313" key="1">
    <source>
        <dbReference type="EMBL" id="KAK8120253.1"/>
    </source>
</evidence>
<comment type="caution">
    <text evidence="1">The sequence shown here is derived from an EMBL/GenBank/DDBJ whole genome shotgun (WGS) entry which is preliminary data.</text>
</comment>
<dbReference type="GO" id="GO:0016791">
    <property type="term" value="F:phosphatase activity"/>
    <property type="evidence" value="ECO:0007669"/>
    <property type="project" value="TreeGrafter"/>
</dbReference>
<name>A0AAW0QZ66_9PEZI</name>
<dbReference type="AlphaFoldDB" id="A0AAW0QZ66"/>
<reference evidence="1 2" key="1">
    <citation type="submission" date="2023-01" db="EMBL/GenBank/DDBJ databases">
        <title>Analysis of 21 Apiospora genomes using comparative genomics revels a genus with tremendous synthesis potential of carbohydrate active enzymes and secondary metabolites.</title>
        <authorList>
            <person name="Sorensen T."/>
        </authorList>
    </citation>
    <scope>NUCLEOTIDE SEQUENCE [LARGE SCALE GENOMIC DNA]</scope>
    <source>
        <strain evidence="1 2">CBS 117206</strain>
    </source>
</reference>
<sequence length="205" mass="23181">MECSYTFSCVPGVFYDHTKRAEDDSSSPTPIATQDQLGIIQGCEYDTKPLPPDSQSQWQRLENHVTHLNKHGGSNDSYKVIYVVRHGDSVHNAVMRAVGGQWKEKWAYKAGANLEELPRLAELESLSDDEKRVTWANAELSPKGIEQARKIGELLVKWKKENGMPSPGTIYTSPLRRCLGTTKQIYNGVYQQNGLDPRREQSRMD</sequence>
<dbReference type="PANTHER" id="PTHR48100">
    <property type="entry name" value="BROAD-SPECIFICITY PHOSPHATASE YOR283W-RELATED"/>
    <property type="match status" value="1"/>
</dbReference>
<dbReference type="CDD" id="cd07067">
    <property type="entry name" value="HP_PGM_like"/>
    <property type="match status" value="1"/>
</dbReference>
<proteinExistence type="predicted"/>
<dbReference type="InterPro" id="IPR013078">
    <property type="entry name" value="His_Pase_superF_clade-1"/>
</dbReference>
<organism evidence="1 2">
    <name type="scientific">Apiospora kogelbergensis</name>
    <dbReference type="NCBI Taxonomy" id="1337665"/>
    <lineage>
        <taxon>Eukaryota</taxon>
        <taxon>Fungi</taxon>
        <taxon>Dikarya</taxon>
        <taxon>Ascomycota</taxon>
        <taxon>Pezizomycotina</taxon>
        <taxon>Sordariomycetes</taxon>
        <taxon>Xylariomycetidae</taxon>
        <taxon>Amphisphaeriales</taxon>
        <taxon>Apiosporaceae</taxon>
        <taxon>Apiospora</taxon>
    </lineage>
</organism>
<dbReference type="Pfam" id="PF00300">
    <property type="entry name" value="His_Phos_1"/>
    <property type="match status" value="1"/>
</dbReference>
<dbReference type="InterPro" id="IPR029033">
    <property type="entry name" value="His_PPase_superfam"/>
</dbReference>
<protein>
    <submittedName>
        <fullName evidence="1">Phosphoglycerate mutase</fullName>
    </submittedName>
</protein>
<gene>
    <name evidence="1" type="ORF">PG999_004373</name>
</gene>
<dbReference type="GO" id="GO:0005737">
    <property type="term" value="C:cytoplasm"/>
    <property type="evidence" value="ECO:0007669"/>
    <property type="project" value="TreeGrafter"/>
</dbReference>